<dbReference type="EMBL" id="CM000781">
    <property type="protein sequence ID" value="AQK62187.1"/>
    <property type="molecule type" value="Genomic_DNA"/>
</dbReference>
<dbReference type="PANTHER" id="PTHR31375">
    <property type="match status" value="1"/>
</dbReference>
<dbReference type="Proteomes" id="UP000007305">
    <property type="component" value="Chromosome 5"/>
</dbReference>
<evidence type="ECO:0000313" key="14">
    <source>
        <dbReference type="EMBL" id="ACF87627.1"/>
    </source>
</evidence>
<dbReference type="InterPro" id="IPR011050">
    <property type="entry name" value="Pectin_lyase_fold/virulence"/>
</dbReference>
<sequence length="487" mass="51323">MHSSLLLLLAMPTTMVVAAAAARTDKPRLMWLPPLVVALLLLSGALLEAAAAAAGTSTTSADDAASSTSSLAAERAATGRRSRLLVASQSTFFSLDSYGARGDGRHDDTQALARAWEAACFSPRPAVLLVPGGKRYLLKLVALSGPCKSSVTVTVEGTLVASRDRSDWIGGGGGTDRRRHWIVFRQVDGLTVGGGGAVDGSGETWWKHSCKINKDLPCEEAPTALSFHYCTSLRVHDLKIVDSQQIHVSIEDCTGVQLTGLSITAPGTSPNTDGIHITRSRDVQVTNCKIKTGDDCLSIEAGTHDLHVSQIVCGPGHGISIGSLGDDNSRAEVSGITIDTVQLYGTTNGARIKTYQGGSGYARDITFQNMAMHGVENPIVIDQDYCDKRQATSPPCEAQGSSSSSAVEVSDVAFRNIRGTTVSKDAIKLSCSWNVPCHGITLQNISLEMLGGKGTAESTCRNARWRTSGTVLPQPCTSFIDLGHGSN</sequence>
<evidence type="ECO:0000256" key="2">
    <source>
        <dbReference type="ARBA" id="ARBA00008834"/>
    </source>
</evidence>
<feature type="chain" id="PRO_5010824806" description="endo-polygalacturonase" evidence="13">
    <location>
        <begin position="22"/>
        <end position="487"/>
    </location>
</feature>
<keyword evidence="9" id="KW-0961">Cell wall biogenesis/degradation</keyword>
<dbReference type="GO" id="GO:0004650">
    <property type="term" value="F:polygalacturonase activity"/>
    <property type="evidence" value="ECO:0007669"/>
    <property type="project" value="UniProtKB-EC"/>
</dbReference>
<gene>
    <name evidence="16" type="primary">LOC100274254</name>
    <name evidence="15" type="ORF">ZEAMMB73_Zm00001d013032</name>
</gene>
<organism evidence="14">
    <name type="scientific">Zea mays</name>
    <name type="common">Maize</name>
    <dbReference type="NCBI Taxonomy" id="4577"/>
    <lineage>
        <taxon>Eukaryota</taxon>
        <taxon>Viridiplantae</taxon>
        <taxon>Streptophyta</taxon>
        <taxon>Embryophyta</taxon>
        <taxon>Tracheophyta</taxon>
        <taxon>Spermatophyta</taxon>
        <taxon>Magnoliopsida</taxon>
        <taxon>Liliopsida</taxon>
        <taxon>Poales</taxon>
        <taxon>Poaceae</taxon>
        <taxon>PACMAD clade</taxon>
        <taxon>Panicoideae</taxon>
        <taxon>Andropogonodae</taxon>
        <taxon>Andropogoneae</taxon>
        <taxon>Tripsacinae</taxon>
        <taxon>Zea</taxon>
    </lineage>
</organism>
<evidence type="ECO:0000256" key="10">
    <source>
        <dbReference type="ARBA" id="ARBA00034074"/>
    </source>
</evidence>
<dbReference type="ExpressionAtlas" id="B4FZT4">
    <property type="expression patterns" value="baseline and differential"/>
</dbReference>
<evidence type="ECO:0000256" key="7">
    <source>
        <dbReference type="ARBA" id="ARBA00022801"/>
    </source>
</evidence>
<dbReference type="KEGG" id="zma:100274254"/>
<evidence type="ECO:0000256" key="6">
    <source>
        <dbReference type="ARBA" id="ARBA00022729"/>
    </source>
</evidence>
<dbReference type="GO" id="GO:0009901">
    <property type="term" value="P:anther dehiscence"/>
    <property type="evidence" value="ECO:0000318"/>
    <property type="project" value="GO_Central"/>
</dbReference>
<dbReference type="GeneID" id="100274254"/>
<evidence type="ECO:0000256" key="5">
    <source>
        <dbReference type="ARBA" id="ARBA00022525"/>
    </source>
</evidence>
<keyword evidence="8 11" id="KW-0326">Glycosidase</keyword>
<dbReference type="Gramene" id="Zm00001eb212450_T001">
    <property type="protein sequence ID" value="Zm00001eb212450_P001"/>
    <property type="gene ID" value="Zm00001eb212450"/>
</dbReference>
<dbReference type="STRING" id="4577.B4FZT4"/>
<dbReference type="FunCoup" id="B4FZT4">
    <property type="interactions" value="87"/>
</dbReference>
<evidence type="ECO:0000256" key="4">
    <source>
        <dbReference type="ARBA" id="ARBA00022512"/>
    </source>
</evidence>
<keyword evidence="12" id="KW-1133">Transmembrane helix</keyword>
<evidence type="ECO:0000256" key="12">
    <source>
        <dbReference type="SAM" id="Phobius"/>
    </source>
</evidence>
<dbReference type="GO" id="GO:0010047">
    <property type="term" value="P:fruit dehiscence"/>
    <property type="evidence" value="ECO:0000318"/>
    <property type="project" value="GO_Central"/>
</dbReference>
<dbReference type="InterPro" id="IPR012334">
    <property type="entry name" value="Pectin_lyas_fold"/>
</dbReference>
<comment type="similarity">
    <text evidence="2 11">Belongs to the glycosyl hydrolase 28 family.</text>
</comment>
<comment type="subcellular location">
    <subcellularLocation>
        <location evidence="1">Secreted</location>
        <location evidence="1">Cell wall</location>
    </subcellularLocation>
</comment>
<evidence type="ECO:0000256" key="11">
    <source>
        <dbReference type="RuleBase" id="RU361169"/>
    </source>
</evidence>
<evidence type="ECO:0000313" key="15">
    <source>
        <dbReference type="EMBL" id="AQK62187.1"/>
    </source>
</evidence>
<evidence type="ECO:0000256" key="1">
    <source>
        <dbReference type="ARBA" id="ARBA00004191"/>
    </source>
</evidence>
<evidence type="ECO:0000256" key="13">
    <source>
        <dbReference type="SAM" id="SignalP"/>
    </source>
</evidence>
<dbReference type="HOGENOM" id="CLU_016031_2_3_1"/>
<reference evidence="16" key="4">
    <citation type="submission" date="2019-07" db="EMBL/GenBank/DDBJ databases">
        <authorList>
            <person name="Seetharam A."/>
            <person name="Woodhouse M."/>
            <person name="Cannon E."/>
        </authorList>
    </citation>
    <scope>NUCLEOTIDE SEQUENCE [LARGE SCALE GENOMIC DNA]</scope>
    <source>
        <strain evidence="16">cv. B73</strain>
    </source>
</reference>
<feature type="signal peptide" evidence="13">
    <location>
        <begin position="1"/>
        <end position="21"/>
    </location>
</feature>
<protein>
    <recommendedName>
        <fullName evidence="3">endo-polygalacturonase</fullName>
        <ecNumber evidence="3">3.2.1.15</ecNumber>
    </recommendedName>
</protein>
<feature type="transmembrane region" description="Helical" evidence="12">
    <location>
        <begin position="31"/>
        <end position="51"/>
    </location>
</feature>
<keyword evidence="4" id="KW-0134">Cell wall</keyword>
<evidence type="ECO:0000256" key="9">
    <source>
        <dbReference type="ARBA" id="ARBA00023316"/>
    </source>
</evidence>
<dbReference type="SMR" id="B4FZT4"/>
<dbReference type="InterPro" id="IPR000743">
    <property type="entry name" value="Glyco_hydro_28"/>
</dbReference>
<dbReference type="GO" id="GO:0009830">
    <property type="term" value="P:cell wall modification involved in abscission"/>
    <property type="evidence" value="ECO:0007669"/>
    <property type="project" value="UniProtKB-ARBA"/>
</dbReference>
<keyword evidence="12" id="KW-0472">Membrane</keyword>
<dbReference type="CAZy" id="GH28">
    <property type="family name" value="Glycoside Hydrolase Family 28"/>
</dbReference>
<keyword evidence="6 13" id="KW-0732">Signal</keyword>
<keyword evidence="17" id="KW-1185">Reference proteome</keyword>
<keyword evidence="7 11" id="KW-0378">Hydrolase</keyword>
<dbReference type="AlphaFoldDB" id="B4FZT4"/>
<dbReference type="FunFam" id="2.160.20.10:FF:000028">
    <property type="entry name" value="Polygalacturonase QRT2"/>
    <property type="match status" value="1"/>
</dbReference>
<evidence type="ECO:0000256" key="3">
    <source>
        <dbReference type="ARBA" id="ARBA00012736"/>
    </source>
</evidence>
<dbReference type="PaxDb" id="4577-AC210013.4_FGP017"/>
<evidence type="ECO:0000256" key="8">
    <source>
        <dbReference type="ARBA" id="ARBA00023295"/>
    </source>
</evidence>
<proteinExistence type="evidence at transcript level"/>
<dbReference type="OMA" id="TSRWIMI"/>
<reference evidence="14" key="1">
    <citation type="journal article" date="2009" name="PLoS Genet.">
        <title>Sequencing, mapping, and analysis of 27,455 maize full-length cDNAs.</title>
        <authorList>
            <person name="Soderlund C."/>
            <person name="Descour A."/>
            <person name="Kudrna D."/>
            <person name="Bomhoff M."/>
            <person name="Boyd L."/>
            <person name="Currie J."/>
            <person name="Angelova A."/>
            <person name="Collura K."/>
            <person name="Wissotski M."/>
            <person name="Ashley E."/>
            <person name="Morrow D."/>
            <person name="Fernandes J."/>
            <person name="Walbot V."/>
            <person name="Yu Y."/>
        </authorList>
    </citation>
    <scope>NUCLEOTIDE SEQUENCE</scope>
    <source>
        <strain evidence="14">B73</strain>
    </source>
</reference>
<dbReference type="Pfam" id="PF00295">
    <property type="entry name" value="Glyco_hydro_28"/>
    <property type="match status" value="1"/>
</dbReference>
<name>B4FZT4_MAIZE</name>
<keyword evidence="5" id="KW-0964">Secreted</keyword>
<dbReference type="EC" id="3.2.1.15" evidence="3"/>
<comment type="catalytic activity">
    <reaction evidence="10">
        <text>(1,4-alpha-D-galacturonosyl)n+m + H2O = (1,4-alpha-D-galacturonosyl)n + (1,4-alpha-D-galacturonosyl)m.</text>
        <dbReference type="EC" id="3.2.1.15"/>
    </reaction>
</comment>
<reference evidence="16" key="5">
    <citation type="submission" date="2021-05" db="UniProtKB">
        <authorList>
            <consortium name="EnsemblPlants"/>
        </authorList>
    </citation>
    <scope>IDENTIFICATION</scope>
    <source>
        <strain evidence="16">cv. B73</strain>
    </source>
</reference>
<dbReference type="EnsemblPlants" id="Zm00001eb212450_T001">
    <property type="protein sequence ID" value="Zm00001eb212450_P001"/>
    <property type="gene ID" value="Zm00001eb212450"/>
</dbReference>
<dbReference type="SUPFAM" id="SSF51126">
    <property type="entry name" value="Pectin lyase-like"/>
    <property type="match status" value="1"/>
</dbReference>
<keyword evidence="12" id="KW-0812">Transmembrane</keyword>
<dbReference type="OrthoDB" id="635044at2759"/>
<dbReference type="eggNOG" id="ENOG502QRJW">
    <property type="taxonomic scope" value="Eukaryota"/>
</dbReference>
<dbReference type="GO" id="GO:0045490">
    <property type="term" value="P:pectin catabolic process"/>
    <property type="evidence" value="ECO:0000318"/>
    <property type="project" value="GO_Central"/>
</dbReference>
<dbReference type="RefSeq" id="NP_001142092.1">
    <property type="nucleotide sequence ID" value="NM_001148620.1"/>
</dbReference>
<evidence type="ECO:0000313" key="17">
    <source>
        <dbReference type="Proteomes" id="UP000007305"/>
    </source>
</evidence>
<dbReference type="SMART" id="SM00710">
    <property type="entry name" value="PbH1"/>
    <property type="match status" value="5"/>
</dbReference>
<reference evidence="17" key="2">
    <citation type="journal article" date="2009" name="Science">
        <title>The B73 maize genome: complexity, diversity, and dynamics.</title>
        <authorList>
            <person name="Schnable P.S."/>
            <person name="Ware D."/>
            <person name="Fulton R.S."/>
            <person name="Stein J.C."/>
            <person name="Wei F."/>
            <person name="Pasternak S."/>
            <person name="Liang C."/>
            <person name="Zhang J."/>
            <person name="Fulton L."/>
            <person name="Graves T.A."/>
            <person name="Minx P."/>
            <person name="Reily A.D."/>
            <person name="Courtney L."/>
            <person name="Kruchowski S.S."/>
            <person name="Tomlinson C."/>
            <person name="Strong C."/>
            <person name="Delehaunty K."/>
            <person name="Fronick C."/>
            <person name="Courtney B."/>
            <person name="Rock S.M."/>
            <person name="Belter E."/>
            <person name="Du F."/>
            <person name="Kim K."/>
            <person name="Abbott R.M."/>
            <person name="Cotton M."/>
            <person name="Levy A."/>
            <person name="Marchetto P."/>
            <person name="Ochoa K."/>
            <person name="Jackson S.M."/>
            <person name="Gillam B."/>
            <person name="Chen W."/>
            <person name="Yan L."/>
            <person name="Higginbotham J."/>
            <person name="Cardenas M."/>
            <person name="Waligorski J."/>
            <person name="Applebaum E."/>
            <person name="Phelps L."/>
            <person name="Falcone J."/>
            <person name="Kanchi K."/>
            <person name="Thane T."/>
            <person name="Scimone A."/>
            <person name="Thane N."/>
            <person name="Henke J."/>
            <person name="Wang T."/>
            <person name="Ruppert J."/>
            <person name="Shah N."/>
            <person name="Rotter K."/>
            <person name="Hodges J."/>
            <person name="Ingenthron E."/>
            <person name="Cordes M."/>
            <person name="Kohlberg S."/>
            <person name="Sgro J."/>
            <person name="Delgado B."/>
            <person name="Mead K."/>
            <person name="Chinwalla A."/>
            <person name="Leonard S."/>
            <person name="Crouse K."/>
            <person name="Collura K."/>
            <person name="Kudrna D."/>
            <person name="Currie J."/>
            <person name="He R."/>
            <person name="Angelova A."/>
            <person name="Rajasekar S."/>
            <person name="Mueller T."/>
            <person name="Lomeli R."/>
            <person name="Scara G."/>
            <person name="Ko A."/>
            <person name="Delaney K."/>
            <person name="Wissotski M."/>
            <person name="Lopez G."/>
            <person name="Campos D."/>
            <person name="Braidotti M."/>
            <person name="Ashley E."/>
            <person name="Golser W."/>
            <person name="Kim H."/>
            <person name="Lee S."/>
            <person name="Lin J."/>
            <person name="Dujmic Z."/>
            <person name="Kim W."/>
            <person name="Talag J."/>
            <person name="Zuccolo A."/>
            <person name="Fan C."/>
            <person name="Sebastian A."/>
            <person name="Kramer M."/>
            <person name="Spiegel L."/>
            <person name="Nascimento L."/>
            <person name="Zutavern T."/>
            <person name="Miller B."/>
            <person name="Ambroise C."/>
            <person name="Muller S."/>
            <person name="Spooner W."/>
            <person name="Narechania A."/>
            <person name="Ren L."/>
            <person name="Wei S."/>
            <person name="Kumari S."/>
            <person name="Faga B."/>
            <person name="Levy M.J."/>
            <person name="McMahan L."/>
            <person name="Van Buren P."/>
            <person name="Vaughn M.W."/>
            <person name="Ying K."/>
            <person name="Yeh C.-T."/>
            <person name="Emrich S.J."/>
            <person name="Jia Y."/>
            <person name="Kalyanaraman A."/>
            <person name="Hsia A.-P."/>
            <person name="Barbazuk W.B."/>
            <person name="Baucom R.S."/>
            <person name="Brutnell T.P."/>
            <person name="Carpita N.C."/>
            <person name="Chaparro C."/>
            <person name="Chia J.-M."/>
            <person name="Deragon J.-M."/>
            <person name="Estill J.C."/>
            <person name="Fu Y."/>
            <person name="Jeddeloh J.A."/>
            <person name="Han Y."/>
            <person name="Lee H."/>
            <person name="Li P."/>
            <person name="Lisch D.R."/>
            <person name="Liu S."/>
            <person name="Liu Z."/>
            <person name="Nagel D.H."/>
            <person name="McCann M.C."/>
            <person name="SanMiguel P."/>
            <person name="Myers A.M."/>
            <person name="Nettleton D."/>
            <person name="Nguyen J."/>
            <person name="Penning B.W."/>
            <person name="Ponnala L."/>
            <person name="Schneider K.L."/>
            <person name="Schwartz D.C."/>
            <person name="Sharma A."/>
            <person name="Soderlund C."/>
            <person name="Springer N.M."/>
            <person name="Sun Q."/>
            <person name="Wang H."/>
            <person name="Waterman M."/>
            <person name="Westerman R."/>
            <person name="Wolfgruber T.K."/>
            <person name="Yang L."/>
            <person name="Yu Y."/>
            <person name="Zhang L."/>
            <person name="Zhou S."/>
            <person name="Zhu Q."/>
            <person name="Bennetzen J.L."/>
            <person name="Dawe R.K."/>
            <person name="Jiang J."/>
            <person name="Jiang N."/>
            <person name="Presting G.G."/>
            <person name="Wessler S.R."/>
            <person name="Aluru S."/>
            <person name="Martienssen R.A."/>
            <person name="Clifton S.W."/>
            <person name="McCombie W.R."/>
            <person name="Wing R.A."/>
            <person name="Wilson R.K."/>
        </authorList>
    </citation>
    <scope>NUCLEOTIDE SEQUENCE [LARGE SCALE GENOMIC DNA]</scope>
    <source>
        <strain evidence="17">cv. B73</strain>
    </source>
</reference>
<dbReference type="EMBL" id="BT042622">
    <property type="protein sequence ID" value="ACF87627.1"/>
    <property type="molecule type" value="mRNA"/>
</dbReference>
<dbReference type="Gene3D" id="2.160.20.10">
    <property type="entry name" value="Single-stranded right-handed beta-helix, Pectin lyase-like"/>
    <property type="match status" value="1"/>
</dbReference>
<evidence type="ECO:0000313" key="16">
    <source>
        <dbReference type="EnsemblPlants" id="Zm00001eb212450_P001"/>
    </source>
</evidence>
<reference evidence="15" key="3">
    <citation type="submission" date="2015-12" db="EMBL/GenBank/DDBJ databases">
        <title>Update maize B73 reference genome by single molecule sequencing technologies.</title>
        <authorList>
            <consortium name="Maize Genome Sequencing Project"/>
            <person name="Ware D."/>
        </authorList>
    </citation>
    <scope>NUCLEOTIDE SEQUENCE</scope>
    <source>
        <tissue evidence="15">Seedling</tissue>
    </source>
</reference>
<dbReference type="InterPro" id="IPR006626">
    <property type="entry name" value="PbH1"/>
</dbReference>
<accession>B4FZT4</accession>